<keyword evidence="2" id="KW-0472">Membrane</keyword>
<proteinExistence type="predicted"/>
<reference evidence="3" key="1">
    <citation type="submission" date="2023-12" db="EMBL/GenBank/DDBJ databases">
        <title>Fervidustalea candida gen. nov., sp. nov., a novel member of the family Paenibacillaceae isolated from a geothermal area.</title>
        <authorList>
            <person name="Li W.-J."/>
            <person name="Jiao J.-Y."/>
            <person name="Chen Y."/>
        </authorList>
    </citation>
    <scope>NUCLEOTIDE SEQUENCE</scope>
    <source>
        <strain evidence="3">SYSU GA230002</strain>
    </source>
</reference>
<feature type="region of interest" description="Disordered" evidence="1">
    <location>
        <begin position="1"/>
        <end position="26"/>
    </location>
</feature>
<evidence type="ECO:0000256" key="2">
    <source>
        <dbReference type="SAM" id="Phobius"/>
    </source>
</evidence>
<evidence type="ECO:0000256" key="1">
    <source>
        <dbReference type="SAM" id="MobiDB-lite"/>
    </source>
</evidence>
<evidence type="ECO:0000313" key="4">
    <source>
        <dbReference type="Proteomes" id="UP001310386"/>
    </source>
</evidence>
<dbReference type="RefSeq" id="WP_371752946.1">
    <property type="nucleotide sequence ID" value="NZ_JAYJLD010000004.1"/>
</dbReference>
<keyword evidence="4" id="KW-1185">Reference proteome</keyword>
<feature type="compositionally biased region" description="Basic and acidic residues" evidence="1">
    <location>
        <begin position="1"/>
        <end position="10"/>
    </location>
</feature>
<accession>A0ABU5ZEB1</accession>
<sequence length="123" mass="14432">MPENSNEDRQMQQPPQQLQPPQQPPQIIYKANPSIVEHLKRLRDEAYSVCEKHIHKYVQIQTMDGHVIQGVIVSVDHKHVYLSVPTSLMSSRQFFYNPFYYSTVIPLVLFDLLAISLLRPWFI</sequence>
<protein>
    <submittedName>
        <fullName evidence="3">Uncharacterized protein</fullName>
    </submittedName>
</protein>
<name>A0ABU5ZEB1_9BACL</name>
<keyword evidence="2" id="KW-0812">Transmembrane</keyword>
<organism evidence="3 4">
    <name type="scientific">Ferviditalea candida</name>
    <dbReference type="NCBI Taxonomy" id="3108399"/>
    <lineage>
        <taxon>Bacteria</taxon>
        <taxon>Bacillati</taxon>
        <taxon>Bacillota</taxon>
        <taxon>Bacilli</taxon>
        <taxon>Bacillales</taxon>
        <taxon>Paenibacillaceae</taxon>
        <taxon>Ferviditalea</taxon>
    </lineage>
</organism>
<gene>
    <name evidence="3" type="ORF">VF724_04055</name>
</gene>
<evidence type="ECO:0000313" key="3">
    <source>
        <dbReference type="EMBL" id="MEB3100829.1"/>
    </source>
</evidence>
<comment type="caution">
    <text evidence="3">The sequence shown here is derived from an EMBL/GenBank/DDBJ whole genome shotgun (WGS) entry which is preliminary data.</text>
</comment>
<dbReference type="EMBL" id="JAYJLD010000004">
    <property type="protein sequence ID" value="MEB3100829.1"/>
    <property type="molecule type" value="Genomic_DNA"/>
</dbReference>
<dbReference type="Proteomes" id="UP001310386">
    <property type="component" value="Unassembled WGS sequence"/>
</dbReference>
<feature type="transmembrane region" description="Helical" evidence="2">
    <location>
        <begin position="99"/>
        <end position="122"/>
    </location>
</feature>
<keyword evidence="2" id="KW-1133">Transmembrane helix</keyword>